<evidence type="ECO:0000256" key="4">
    <source>
        <dbReference type="ARBA" id="ARBA00022801"/>
    </source>
</evidence>
<comment type="caution">
    <text evidence="8">The sequence shown here is derived from an EMBL/GenBank/DDBJ whole genome shotgun (WGS) entry which is preliminary data.</text>
</comment>
<evidence type="ECO:0000313" key="8">
    <source>
        <dbReference type="EMBL" id="NIZ40765.1"/>
    </source>
</evidence>
<sequence>MYSMTGFGRANIETGNAQIQVEIKSYNAKNLDVYMQLSSEFSSYEQEIRGEISSQFTRGKFDIRITLVADANHLILQENATQLLSTLSTQLKAIDISLQVSIRELQSLGFLVGVDGEVLKKPLFDTLKTALNDLRLFRQTEGKRHEESLRKDLQTIEKSLTLIESKHEEASISIKNRLLETISLYQLDTLANEQRLIEEVSYYVIKNSIKEEIVRLQSHITACYELFSLENAIGRRLDFVAQEMYREANTIASKSEHMEIKQASLLIKEAIDSIREQGRNIE</sequence>
<dbReference type="NCBIfam" id="TIGR00255">
    <property type="entry name" value="YicC/YloC family endoribonuclease"/>
    <property type="match status" value="1"/>
</dbReference>
<dbReference type="Pfam" id="PF08340">
    <property type="entry name" value="YicC-like_C"/>
    <property type="match status" value="1"/>
</dbReference>
<evidence type="ECO:0000256" key="3">
    <source>
        <dbReference type="ARBA" id="ARBA00022759"/>
    </source>
</evidence>
<protein>
    <submittedName>
        <fullName evidence="8">YicC family protein</fullName>
    </submittedName>
</protein>
<name>A0A968GAF4_9SPIO</name>
<keyword evidence="3" id="KW-0255">Endonuclease</keyword>
<dbReference type="InterPro" id="IPR013551">
    <property type="entry name" value="YicC-like_C"/>
</dbReference>
<evidence type="ECO:0000313" key="9">
    <source>
        <dbReference type="Proteomes" id="UP000711995"/>
    </source>
</evidence>
<evidence type="ECO:0000259" key="6">
    <source>
        <dbReference type="Pfam" id="PF03755"/>
    </source>
</evidence>
<feature type="domain" description="Endoribonuclease YicC-like C-terminal" evidence="7">
    <location>
        <begin position="163"/>
        <end position="282"/>
    </location>
</feature>
<dbReference type="EMBL" id="JAATLJ010000001">
    <property type="protein sequence ID" value="NIZ40765.1"/>
    <property type="molecule type" value="Genomic_DNA"/>
</dbReference>
<dbReference type="Proteomes" id="UP000711995">
    <property type="component" value="Unassembled WGS sequence"/>
</dbReference>
<dbReference type="InterPro" id="IPR013527">
    <property type="entry name" value="YicC-like_N"/>
</dbReference>
<dbReference type="PANTHER" id="PTHR30636">
    <property type="entry name" value="UPF0701 PROTEIN YICC"/>
    <property type="match status" value="1"/>
</dbReference>
<evidence type="ECO:0000256" key="1">
    <source>
        <dbReference type="ARBA" id="ARBA00001968"/>
    </source>
</evidence>
<evidence type="ECO:0000259" key="7">
    <source>
        <dbReference type="Pfam" id="PF08340"/>
    </source>
</evidence>
<keyword evidence="2" id="KW-0540">Nuclease</keyword>
<accession>A0A968GAF4</accession>
<gene>
    <name evidence="8" type="ORF">HCT14_04490</name>
</gene>
<comment type="similarity">
    <text evidence="5">Belongs to the YicC/YloC family.</text>
</comment>
<dbReference type="InterPro" id="IPR005229">
    <property type="entry name" value="YicC/YloC-like"/>
</dbReference>
<evidence type="ECO:0000256" key="2">
    <source>
        <dbReference type="ARBA" id="ARBA00022722"/>
    </source>
</evidence>
<evidence type="ECO:0000256" key="5">
    <source>
        <dbReference type="ARBA" id="ARBA00035648"/>
    </source>
</evidence>
<reference evidence="8 9" key="1">
    <citation type="submission" date="2020-03" db="EMBL/GenBank/DDBJ databases">
        <title>Spirochaetal bacteria isolated from arthropods constitute a novel genus Entomospira genus novum within the order Spirochaetales.</title>
        <authorList>
            <person name="Grana-Miraglia L."/>
            <person name="Sikutova S."/>
            <person name="Fingerle V."/>
            <person name="Sing A."/>
            <person name="Castillo-Ramirez S."/>
            <person name="Margos G."/>
            <person name="Rudolf I."/>
        </authorList>
    </citation>
    <scope>NUCLEOTIDE SEQUENCE [LARGE SCALE GENOMIC DNA]</scope>
    <source>
        <strain evidence="8 9">BR193</strain>
    </source>
</reference>
<dbReference type="AlphaFoldDB" id="A0A968GAF4"/>
<dbReference type="PANTHER" id="PTHR30636:SF3">
    <property type="entry name" value="UPF0701 PROTEIN YICC"/>
    <property type="match status" value="1"/>
</dbReference>
<feature type="domain" description="Endoribonuclease YicC-like N-terminal" evidence="6">
    <location>
        <begin position="1"/>
        <end position="144"/>
    </location>
</feature>
<dbReference type="RefSeq" id="WP_167700347.1">
    <property type="nucleotide sequence ID" value="NZ_CP118174.1"/>
</dbReference>
<dbReference type="GO" id="GO:0004521">
    <property type="term" value="F:RNA endonuclease activity"/>
    <property type="evidence" value="ECO:0007669"/>
    <property type="project" value="InterPro"/>
</dbReference>
<keyword evidence="9" id="KW-1185">Reference proteome</keyword>
<dbReference type="Pfam" id="PF03755">
    <property type="entry name" value="YicC-like_N"/>
    <property type="match status" value="1"/>
</dbReference>
<organism evidence="8 9">
    <name type="scientific">Entomospira entomophila</name>
    <dbReference type="NCBI Taxonomy" id="2719988"/>
    <lineage>
        <taxon>Bacteria</taxon>
        <taxon>Pseudomonadati</taxon>
        <taxon>Spirochaetota</taxon>
        <taxon>Spirochaetia</taxon>
        <taxon>Spirochaetales</taxon>
        <taxon>Spirochaetaceae</taxon>
        <taxon>Entomospira</taxon>
    </lineage>
</organism>
<comment type="cofactor">
    <cofactor evidence="1">
        <name>a divalent metal cation</name>
        <dbReference type="ChEBI" id="CHEBI:60240"/>
    </cofactor>
</comment>
<proteinExistence type="inferred from homology"/>
<dbReference type="GO" id="GO:0016787">
    <property type="term" value="F:hydrolase activity"/>
    <property type="evidence" value="ECO:0007669"/>
    <property type="project" value="UniProtKB-KW"/>
</dbReference>
<keyword evidence="4" id="KW-0378">Hydrolase</keyword>